<evidence type="ECO:0000313" key="2">
    <source>
        <dbReference type="Proteomes" id="UP000308600"/>
    </source>
</evidence>
<dbReference type="EMBL" id="ML208319">
    <property type="protein sequence ID" value="TFK70068.1"/>
    <property type="molecule type" value="Genomic_DNA"/>
</dbReference>
<gene>
    <name evidence="1" type="ORF">BDN72DRAFT_839511</name>
</gene>
<dbReference type="Proteomes" id="UP000308600">
    <property type="component" value="Unassembled WGS sequence"/>
</dbReference>
<organism evidence="1 2">
    <name type="scientific">Pluteus cervinus</name>
    <dbReference type="NCBI Taxonomy" id="181527"/>
    <lineage>
        <taxon>Eukaryota</taxon>
        <taxon>Fungi</taxon>
        <taxon>Dikarya</taxon>
        <taxon>Basidiomycota</taxon>
        <taxon>Agaricomycotina</taxon>
        <taxon>Agaricomycetes</taxon>
        <taxon>Agaricomycetidae</taxon>
        <taxon>Agaricales</taxon>
        <taxon>Pluteineae</taxon>
        <taxon>Pluteaceae</taxon>
        <taxon>Pluteus</taxon>
    </lineage>
</organism>
<sequence>MTDGASANERLLAAARTDNEEVLLELFEEESEEFDINTKDGIGQTALHLAVQNGSMTVLEHILSHDECDVDPQNFLGDTPLHLAIRLKEEEMRRFIVESLLDAGADTKLKNKDGDTSLDLARDDPATQSLIKKAELEAQLQQNIGHGDIARDDEDVDSEGSDDDD</sequence>
<proteinExistence type="predicted"/>
<reference evidence="1 2" key="1">
    <citation type="journal article" date="2019" name="Nat. Ecol. Evol.">
        <title>Megaphylogeny resolves global patterns of mushroom evolution.</title>
        <authorList>
            <person name="Varga T."/>
            <person name="Krizsan K."/>
            <person name="Foldi C."/>
            <person name="Dima B."/>
            <person name="Sanchez-Garcia M."/>
            <person name="Sanchez-Ramirez S."/>
            <person name="Szollosi G.J."/>
            <person name="Szarkandi J.G."/>
            <person name="Papp V."/>
            <person name="Albert L."/>
            <person name="Andreopoulos W."/>
            <person name="Angelini C."/>
            <person name="Antonin V."/>
            <person name="Barry K.W."/>
            <person name="Bougher N.L."/>
            <person name="Buchanan P."/>
            <person name="Buyck B."/>
            <person name="Bense V."/>
            <person name="Catcheside P."/>
            <person name="Chovatia M."/>
            <person name="Cooper J."/>
            <person name="Damon W."/>
            <person name="Desjardin D."/>
            <person name="Finy P."/>
            <person name="Geml J."/>
            <person name="Haridas S."/>
            <person name="Hughes K."/>
            <person name="Justo A."/>
            <person name="Karasinski D."/>
            <person name="Kautmanova I."/>
            <person name="Kiss B."/>
            <person name="Kocsube S."/>
            <person name="Kotiranta H."/>
            <person name="LaButti K.M."/>
            <person name="Lechner B.E."/>
            <person name="Liimatainen K."/>
            <person name="Lipzen A."/>
            <person name="Lukacs Z."/>
            <person name="Mihaltcheva S."/>
            <person name="Morgado L.N."/>
            <person name="Niskanen T."/>
            <person name="Noordeloos M.E."/>
            <person name="Ohm R.A."/>
            <person name="Ortiz-Santana B."/>
            <person name="Ovrebo C."/>
            <person name="Racz N."/>
            <person name="Riley R."/>
            <person name="Savchenko A."/>
            <person name="Shiryaev A."/>
            <person name="Soop K."/>
            <person name="Spirin V."/>
            <person name="Szebenyi C."/>
            <person name="Tomsovsky M."/>
            <person name="Tulloss R.E."/>
            <person name="Uehling J."/>
            <person name="Grigoriev I.V."/>
            <person name="Vagvolgyi C."/>
            <person name="Papp T."/>
            <person name="Martin F.M."/>
            <person name="Miettinen O."/>
            <person name="Hibbett D.S."/>
            <person name="Nagy L.G."/>
        </authorList>
    </citation>
    <scope>NUCLEOTIDE SEQUENCE [LARGE SCALE GENOMIC DNA]</scope>
    <source>
        <strain evidence="1 2">NL-1719</strain>
    </source>
</reference>
<name>A0ACD3AWH3_9AGAR</name>
<protein>
    <submittedName>
        <fullName evidence="1">Ankyrin</fullName>
    </submittedName>
</protein>
<keyword evidence="2" id="KW-1185">Reference proteome</keyword>
<evidence type="ECO:0000313" key="1">
    <source>
        <dbReference type="EMBL" id="TFK70068.1"/>
    </source>
</evidence>
<accession>A0ACD3AWH3</accession>